<organism evidence="3 4">
    <name type="scientific">Sphaerisporangium rubeum</name>
    <dbReference type="NCBI Taxonomy" id="321317"/>
    <lineage>
        <taxon>Bacteria</taxon>
        <taxon>Bacillati</taxon>
        <taxon>Actinomycetota</taxon>
        <taxon>Actinomycetes</taxon>
        <taxon>Streptosporangiales</taxon>
        <taxon>Streptosporangiaceae</taxon>
        <taxon>Sphaerisporangium</taxon>
    </lineage>
</organism>
<comment type="caution">
    <text evidence="3">The sequence shown here is derived from an EMBL/GenBank/DDBJ whole genome shotgun (WGS) entry which is preliminary data.</text>
</comment>
<keyword evidence="4" id="KW-1185">Reference proteome</keyword>
<accession>A0A7X0IKI3</accession>
<feature type="transmembrane region" description="Helical" evidence="2">
    <location>
        <begin position="339"/>
        <end position="358"/>
    </location>
</feature>
<evidence type="ECO:0000256" key="1">
    <source>
        <dbReference type="SAM" id="MobiDB-lite"/>
    </source>
</evidence>
<keyword evidence="2" id="KW-0812">Transmembrane</keyword>
<keyword evidence="2" id="KW-1133">Transmembrane helix</keyword>
<evidence type="ECO:0000256" key="2">
    <source>
        <dbReference type="SAM" id="Phobius"/>
    </source>
</evidence>
<gene>
    <name evidence="3" type="ORF">BJ992_006066</name>
</gene>
<keyword evidence="2" id="KW-0472">Membrane</keyword>
<name>A0A7X0IKI3_9ACTN</name>
<feature type="transmembrane region" description="Helical" evidence="2">
    <location>
        <begin position="312"/>
        <end position="332"/>
    </location>
</feature>
<sequence length="438" mass="45406">MTRVIERADQLVLEYVSKVADAAHGVLRTEQRLDFVRRLRDRIEEERRGSDDPAAVRRVLGRFGDPAVLLRREIDRLTASGQPLAAAAARSLPAARLTSARPSRGLAVTAHSSDDPPPGTGGARPADGAKAVTPQAGEPEVTTDDFGDAATQVIPVVDDGASAEGPPTAVQPPVPSEPDQGRSEAKGSAMESDEAGGTDGSGGDGGLDEAEGRMRAGRPPLKGTWGSPPPGKRRAGRVASPGARRVSPLGGGKVPPQGGGRRPLPSATPRMARGAARGPVASGPFGERLRRATGAADGRDVGTVLRHERREVAGMALLVLAGLLIPFPLPYLAIFPAPVLCWALGALVVLASHGWVFADRLTGIAAPIGAYVVGGVVFGAFRSSEEQGTALEAFVTSFFHVSGLMFMFGAVGGVGWLAYRLLNPPPPPPRRSPPGTAR</sequence>
<protein>
    <submittedName>
        <fullName evidence="3">Uncharacterized protein</fullName>
    </submittedName>
</protein>
<dbReference type="Proteomes" id="UP000555564">
    <property type="component" value="Unassembled WGS sequence"/>
</dbReference>
<feature type="transmembrane region" description="Helical" evidence="2">
    <location>
        <begin position="393"/>
        <end position="419"/>
    </location>
</feature>
<evidence type="ECO:0000313" key="4">
    <source>
        <dbReference type="Proteomes" id="UP000555564"/>
    </source>
</evidence>
<reference evidence="3 4" key="1">
    <citation type="submission" date="2020-08" db="EMBL/GenBank/DDBJ databases">
        <title>Sequencing the genomes of 1000 actinobacteria strains.</title>
        <authorList>
            <person name="Klenk H.-P."/>
        </authorList>
    </citation>
    <scope>NUCLEOTIDE SEQUENCE [LARGE SCALE GENOMIC DNA]</scope>
    <source>
        <strain evidence="3 4">DSM 44936</strain>
    </source>
</reference>
<feature type="region of interest" description="Disordered" evidence="1">
    <location>
        <begin position="94"/>
        <end position="286"/>
    </location>
</feature>
<dbReference type="EMBL" id="JACHIU010000001">
    <property type="protein sequence ID" value="MBB6476635.1"/>
    <property type="molecule type" value="Genomic_DNA"/>
</dbReference>
<dbReference type="AlphaFoldDB" id="A0A7X0IKI3"/>
<dbReference type="RefSeq" id="WP_184986795.1">
    <property type="nucleotide sequence ID" value="NZ_BAAALO010000010.1"/>
</dbReference>
<proteinExistence type="predicted"/>
<evidence type="ECO:0000313" key="3">
    <source>
        <dbReference type="EMBL" id="MBB6476635.1"/>
    </source>
</evidence>
<feature type="compositionally biased region" description="Gly residues" evidence="1">
    <location>
        <begin position="249"/>
        <end position="261"/>
    </location>
</feature>
<feature type="transmembrane region" description="Helical" evidence="2">
    <location>
        <begin position="364"/>
        <end position="381"/>
    </location>
</feature>